<evidence type="ECO:0000313" key="8">
    <source>
        <dbReference type="Proteomes" id="UP001162131"/>
    </source>
</evidence>
<dbReference type="GO" id="GO:0004674">
    <property type="term" value="F:protein serine/threonine kinase activity"/>
    <property type="evidence" value="ECO:0007669"/>
    <property type="project" value="UniProtKB-KW"/>
</dbReference>
<sequence length="107" mass="12287">MAPEILKGNYNQFASDIWSLGVILYILVQGKLPFKGKNVADLKNEYKKEIAFEGSDWDFTSDELKDLLSKMLEYDYKKRITAADALNHPWIRNNEFSSLTPNINNAV</sequence>
<proteinExistence type="predicted"/>
<evidence type="ECO:0000256" key="1">
    <source>
        <dbReference type="ARBA" id="ARBA00022527"/>
    </source>
</evidence>
<reference evidence="7" key="1">
    <citation type="submission" date="2021-09" db="EMBL/GenBank/DDBJ databases">
        <authorList>
            <consortium name="AG Swart"/>
            <person name="Singh M."/>
            <person name="Singh A."/>
            <person name="Seah K."/>
            <person name="Emmerich C."/>
        </authorList>
    </citation>
    <scope>NUCLEOTIDE SEQUENCE</scope>
    <source>
        <strain evidence="7">ATCC30299</strain>
    </source>
</reference>
<dbReference type="Proteomes" id="UP001162131">
    <property type="component" value="Unassembled WGS sequence"/>
</dbReference>
<name>A0AAU9IPR5_9CILI</name>
<keyword evidence="4" id="KW-0418">Kinase</keyword>
<dbReference type="PROSITE" id="PS50011">
    <property type="entry name" value="PROTEIN_KINASE_DOM"/>
    <property type="match status" value="1"/>
</dbReference>
<dbReference type="EMBL" id="CAJZBQ010000017">
    <property type="protein sequence ID" value="CAG9316821.1"/>
    <property type="molecule type" value="Genomic_DNA"/>
</dbReference>
<keyword evidence="2" id="KW-0808">Transferase</keyword>
<keyword evidence="8" id="KW-1185">Reference proteome</keyword>
<evidence type="ECO:0000256" key="2">
    <source>
        <dbReference type="ARBA" id="ARBA00022679"/>
    </source>
</evidence>
<dbReference type="InterPro" id="IPR000719">
    <property type="entry name" value="Prot_kinase_dom"/>
</dbReference>
<accession>A0AAU9IPR5</accession>
<dbReference type="Pfam" id="PF00069">
    <property type="entry name" value="Pkinase"/>
    <property type="match status" value="1"/>
</dbReference>
<dbReference type="PANTHER" id="PTHR24349">
    <property type="entry name" value="SERINE/THREONINE-PROTEIN KINASE"/>
    <property type="match status" value="1"/>
</dbReference>
<keyword evidence="1" id="KW-0723">Serine/threonine-protein kinase</keyword>
<evidence type="ECO:0000259" key="6">
    <source>
        <dbReference type="PROSITE" id="PS50011"/>
    </source>
</evidence>
<organism evidence="7 8">
    <name type="scientific">Blepharisma stoltei</name>
    <dbReference type="NCBI Taxonomy" id="1481888"/>
    <lineage>
        <taxon>Eukaryota</taxon>
        <taxon>Sar</taxon>
        <taxon>Alveolata</taxon>
        <taxon>Ciliophora</taxon>
        <taxon>Postciliodesmatophora</taxon>
        <taxon>Heterotrichea</taxon>
        <taxon>Heterotrichida</taxon>
        <taxon>Blepharismidae</taxon>
        <taxon>Blepharisma</taxon>
    </lineage>
</organism>
<keyword evidence="5" id="KW-0067">ATP-binding</keyword>
<dbReference type="InterPro" id="IPR011009">
    <property type="entry name" value="Kinase-like_dom_sf"/>
</dbReference>
<dbReference type="AlphaFoldDB" id="A0AAU9IPR5"/>
<dbReference type="InterPro" id="IPR050205">
    <property type="entry name" value="CDPK_Ser/Thr_kinases"/>
</dbReference>
<dbReference type="SMART" id="SM00220">
    <property type="entry name" value="S_TKc"/>
    <property type="match status" value="1"/>
</dbReference>
<keyword evidence="3" id="KW-0547">Nucleotide-binding</keyword>
<dbReference type="Gene3D" id="1.10.510.10">
    <property type="entry name" value="Transferase(Phosphotransferase) domain 1"/>
    <property type="match status" value="1"/>
</dbReference>
<evidence type="ECO:0000313" key="7">
    <source>
        <dbReference type="EMBL" id="CAG9316821.1"/>
    </source>
</evidence>
<comment type="caution">
    <text evidence="7">The sequence shown here is derived from an EMBL/GenBank/DDBJ whole genome shotgun (WGS) entry which is preliminary data.</text>
</comment>
<protein>
    <recommendedName>
        <fullName evidence="6">Protein kinase domain-containing protein</fullName>
    </recommendedName>
</protein>
<dbReference type="GO" id="GO:0005524">
    <property type="term" value="F:ATP binding"/>
    <property type="evidence" value="ECO:0007669"/>
    <property type="project" value="UniProtKB-KW"/>
</dbReference>
<gene>
    <name evidence="7" type="ORF">BSTOLATCC_MIC17454</name>
</gene>
<feature type="domain" description="Protein kinase" evidence="6">
    <location>
        <begin position="1"/>
        <end position="91"/>
    </location>
</feature>
<evidence type="ECO:0000256" key="5">
    <source>
        <dbReference type="ARBA" id="ARBA00022840"/>
    </source>
</evidence>
<dbReference type="SUPFAM" id="SSF56112">
    <property type="entry name" value="Protein kinase-like (PK-like)"/>
    <property type="match status" value="1"/>
</dbReference>
<evidence type="ECO:0000256" key="3">
    <source>
        <dbReference type="ARBA" id="ARBA00022741"/>
    </source>
</evidence>
<evidence type="ECO:0000256" key="4">
    <source>
        <dbReference type="ARBA" id="ARBA00022777"/>
    </source>
</evidence>